<comment type="similarity">
    <text evidence="1">Belongs to the PPR family. PCMP-H subfamily.</text>
</comment>
<dbReference type="FunFam" id="1.25.40.10:FF:000201">
    <property type="entry name" value="Pentatricopeptide repeat-containing protein mitochondrial"/>
    <property type="match status" value="1"/>
</dbReference>
<dbReference type="Pfam" id="PF13041">
    <property type="entry name" value="PPR_2"/>
    <property type="match status" value="3"/>
</dbReference>
<reference evidence="4" key="1">
    <citation type="submission" date="2022-04" db="EMBL/GenBank/DDBJ databases">
        <title>A functionally conserved STORR gene fusion in Papaver species that diverged 16.8 million years ago.</title>
        <authorList>
            <person name="Catania T."/>
        </authorList>
    </citation>
    <scope>NUCLEOTIDE SEQUENCE</scope>
    <source>
        <strain evidence="4">S-188037</strain>
    </source>
</reference>
<dbReference type="PANTHER" id="PTHR47926:SF435">
    <property type="entry name" value="PENTACOTRIPEPTIDE-REPEAT REGION OF PRORP DOMAIN-CONTAINING PROTEIN"/>
    <property type="match status" value="1"/>
</dbReference>
<dbReference type="InterPro" id="IPR046960">
    <property type="entry name" value="PPR_At4g14850-like_plant"/>
</dbReference>
<sequence>MRVHNTLKVSSNSKSVILGNQIHAQVIKLGFSNNTFSQNNLIIIYTKCGGLANGLQVFDEITDRNLVSWTSIISGCVQNGESALGLEIFTEMIENGYRPNEFAFGSVLRGCTSLEDIKFGSSVHCLALKNGSLDNHFVISSLLYMYAKCGYVGCWNNMIEGYALNGYSYEALQLLSLMNKKGMVMDQLTFISAIKGCSSLGDLNFGRQIHAMIIQSEAKLSSSVMNSLVDMYFKVGEKVSALKVFSQMHEKDVASWNTILSEFAHDGDAMVVDLFTRMLRAGLCPNRITFSILFRFCGSLVDLSLGFQLYCLAYHLGFTNEPIVANSLINLFFKCGKPDIANSIFTGIPLQSITSWNEMILGFNLNGCTMEALELFANLWKSGMEVDECTICSILGTCTGVEHIAVGRQIHGVIIKSGFCSQNFVCSSLINTYGTFGLVEDCFIIFRGIKRLDLALWGGGGLGGGMISSLVRGGRINQSLDLLKGLIKDGQKPDEFILGSILNGCADVAAHTQTTSVHSIVIKIGLEMNLCCGDIESSRIVFNQSVRYADCILFNTMIMAYARHGLVTEAIAVFEEMKLSNLQPSHSTFVSVISMCSHLGLVEQGQNFFDMISSVYGMVPSAGNYGCLVDLFSRNGYLEKAKYVLETMPFAPWPAIWRSFLSGCRIHGKRELGQWASKQLLELVPENDAAYTLLSKIYSDEGSWEDAAKV</sequence>
<dbReference type="InterPro" id="IPR011990">
    <property type="entry name" value="TPR-like_helical_dom_sf"/>
</dbReference>
<feature type="repeat" description="PPR" evidence="3">
    <location>
        <begin position="65"/>
        <end position="99"/>
    </location>
</feature>
<name>A0AAD4SVM8_9MAGN</name>
<dbReference type="Pfam" id="PF01535">
    <property type="entry name" value="PPR"/>
    <property type="match status" value="4"/>
</dbReference>
<dbReference type="InterPro" id="IPR046848">
    <property type="entry name" value="E_motif"/>
</dbReference>
<evidence type="ECO:0000256" key="2">
    <source>
        <dbReference type="ARBA" id="ARBA00022737"/>
    </source>
</evidence>
<keyword evidence="2" id="KW-0677">Repeat</keyword>
<dbReference type="Pfam" id="PF20431">
    <property type="entry name" value="E_motif"/>
    <property type="match status" value="1"/>
</dbReference>
<evidence type="ECO:0000256" key="1">
    <source>
        <dbReference type="ARBA" id="ARBA00006643"/>
    </source>
</evidence>
<proteinExistence type="inferred from homology"/>
<gene>
    <name evidence="4" type="ORF">MKW98_007089</name>
</gene>
<dbReference type="PANTHER" id="PTHR47926">
    <property type="entry name" value="PENTATRICOPEPTIDE REPEAT-CONTAINING PROTEIN"/>
    <property type="match status" value="1"/>
</dbReference>
<evidence type="ECO:0000313" key="4">
    <source>
        <dbReference type="EMBL" id="KAI3922958.1"/>
    </source>
</evidence>
<keyword evidence="5" id="KW-1185">Reference proteome</keyword>
<evidence type="ECO:0000256" key="3">
    <source>
        <dbReference type="PROSITE-ProRule" id="PRU00708"/>
    </source>
</evidence>
<accession>A0AAD4SVM8</accession>
<dbReference type="GO" id="GO:0009451">
    <property type="term" value="P:RNA modification"/>
    <property type="evidence" value="ECO:0007669"/>
    <property type="project" value="InterPro"/>
</dbReference>
<feature type="repeat" description="PPR" evidence="3">
    <location>
        <begin position="151"/>
        <end position="185"/>
    </location>
</feature>
<evidence type="ECO:0000313" key="5">
    <source>
        <dbReference type="Proteomes" id="UP001202328"/>
    </source>
</evidence>
<dbReference type="Proteomes" id="UP001202328">
    <property type="component" value="Unassembled WGS sequence"/>
</dbReference>
<dbReference type="AlphaFoldDB" id="A0AAD4SVM8"/>
<dbReference type="GO" id="GO:0003723">
    <property type="term" value="F:RNA binding"/>
    <property type="evidence" value="ECO:0007669"/>
    <property type="project" value="InterPro"/>
</dbReference>
<protein>
    <recommendedName>
        <fullName evidence="6">Pentatricopeptide repeat-containing protein</fullName>
    </recommendedName>
</protein>
<dbReference type="Gene3D" id="1.25.40.10">
    <property type="entry name" value="Tetratricopeptide repeat domain"/>
    <property type="match status" value="5"/>
</dbReference>
<organism evidence="4 5">
    <name type="scientific">Papaver atlanticum</name>
    <dbReference type="NCBI Taxonomy" id="357466"/>
    <lineage>
        <taxon>Eukaryota</taxon>
        <taxon>Viridiplantae</taxon>
        <taxon>Streptophyta</taxon>
        <taxon>Embryophyta</taxon>
        <taxon>Tracheophyta</taxon>
        <taxon>Spermatophyta</taxon>
        <taxon>Magnoliopsida</taxon>
        <taxon>Ranunculales</taxon>
        <taxon>Papaveraceae</taxon>
        <taxon>Papaveroideae</taxon>
        <taxon>Papaver</taxon>
    </lineage>
</organism>
<dbReference type="FunFam" id="1.25.40.10:FF:000242">
    <property type="entry name" value="Pentatricopeptide repeat-containing protein"/>
    <property type="match status" value="1"/>
</dbReference>
<dbReference type="FunFam" id="1.25.40.10:FF:000351">
    <property type="entry name" value="Pentatricopeptide repeat-containing protein"/>
    <property type="match status" value="1"/>
</dbReference>
<comment type="caution">
    <text evidence="4">The sequence shown here is derived from an EMBL/GenBank/DDBJ whole genome shotgun (WGS) entry which is preliminary data.</text>
</comment>
<feature type="repeat" description="PPR" evidence="3">
    <location>
        <begin position="550"/>
        <end position="584"/>
    </location>
</feature>
<dbReference type="NCBIfam" id="TIGR00756">
    <property type="entry name" value="PPR"/>
    <property type="match status" value="3"/>
</dbReference>
<dbReference type="EMBL" id="JAJJMB010008592">
    <property type="protein sequence ID" value="KAI3922958.1"/>
    <property type="molecule type" value="Genomic_DNA"/>
</dbReference>
<feature type="repeat" description="PPR" evidence="3">
    <location>
        <begin position="221"/>
        <end position="255"/>
    </location>
</feature>
<evidence type="ECO:0008006" key="6">
    <source>
        <dbReference type="Google" id="ProtNLM"/>
    </source>
</evidence>
<dbReference type="InterPro" id="IPR002885">
    <property type="entry name" value="PPR_rpt"/>
</dbReference>
<dbReference type="PROSITE" id="PS51375">
    <property type="entry name" value="PPR"/>
    <property type="match status" value="4"/>
</dbReference>